<feature type="region of interest" description="Disordered" evidence="1">
    <location>
        <begin position="82"/>
        <end position="106"/>
    </location>
</feature>
<organism evidence="2 3">
    <name type="scientific">Psilogramma increta granulovirus</name>
    <dbReference type="NCBI Taxonomy" id="2953508"/>
    <lineage>
        <taxon>Viruses</taxon>
        <taxon>Viruses incertae sedis</taxon>
        <taxon>Naldaviricetes</taxon>
        <taxon>Lefavirales</taxon>
        <taxon>Baculoviridae</taxon>
        <taxon>Betabaculovirus</taxon>
        <taxon>Betabaculovirus psincretae</taxon>
    </lineage>
</organism>
<keyword evidence="3" id="KW-1185">Reference proteome</keyword>
<accession>A0A977TNP4</accession>
<name>A0A977TNP4_9BBAC</name>
<sequence>MNQKFVPMYTINSYPLWLTKNIIIYIKGEDFAKNIDWLRSSRHCLYVKNYKFVDKLKKMHFYYPDGEVSNFKESHEFYEQLNNDSDDNNNTDNNDVLSPQDFWFEN</sequence>
<protein>
    <submittedName>
        <fullName evidence="2">Lef-6</fullName>
    </submittedName>
</protein>
<evidence type="ECO:0000313" key="2">
    <source>
        <dbReference type="EMBL" id="UXX41874.1"/>
    </source>
</evidence>
<dbReference type="EMBL" id="ON803509">
    <property type="protein sequence ID" value="UXX41874.1"/>
    <property type="molecule type" value="Genomic_DNA"/>
</dbReference>
<proteinExistence type="predicted"/>
<evidence type="ECO:0000313" key="3">
    <source>
        <dbReference type="Proteomes" id="UP001265762"/>
    </source>
</evidence>
<evidence type="ECO:0000256" key="1">
    <source>
        <dbReference type="SAM" id="MobiDB-lite"/>
    </source>
</evidence>
<dbReference type="Proteomes" id="UP001265762">
    <property type="component" value="Segment"/>
</dbReference>
<reference evidence="2" key="1">
    <citation type="journal article" date="2022" name="Virus Res.">
        <title>Genome analysis of Psilogramma increta granulovirus and its intrapopulation diversity.</title>
        <authorList>
            <person name="Zhang H."/>
            <person name="Li L."/>
            <person name="Chen B."/>
            <person name="Zuo Y."/>
            <person name="Wu W."/>
            <person name="Yuan M."/>
            <person name="Yang K."/>
        </authorList>
    </citation>
    <scope>NUCLEOTIDE SEQUENCE</scope>
    <source>
        <strain evidence="2">GZ</strain>
    </source>
</reference>